<dbReference type="Proteomes" id="UP000004814">
    <property type="component" value="Unassembled WGS sequence"/>
</dbReference>
<reference evidence="2 3" key="1">
    <citation type="submission" date="2008-03" db="EMBL/GenBank/DDBJ databases">
        <title>Sequencing of the draft genome and assembly of Burkholderia ambifaria MEX-5.</title>
        <authorList>
            <consortium name="US DOE Joint Genome Institute (JGI-PGF)"/>
            <person name="Copeland A."/>
            <person name="Lucas S."/>
            <person name="Lapidus A."/>
            <person name="Glavina del Rio T."/>
            <person name="Dalin E."/>
            <person name="Tice H."/>
            <person name="Bruce D."/>
            <person name="Goodwin L."/>
            <person name="Pitluck S."/>
            <person name="Larimer F."/>
            <person name="Land M.L."/>
            <person name="Hauser L."/>
            <person name="Tiedje J."/>
            <person name="Richardson P."/>
        </authorList>
    </citation>
    <scope>NUCLEOTIDE SEQUENCE [LARGE SCALE GENOMIC DNA]</scope>
    <source>
        <strain evidence="2 3">MEX-5</strain>
    </source>
</reference>
<gene>
    <name evidence="2" type="ORF">BamMEX5DRAFT_5422</name>
</gene>
<feature type="compositionally biased region" description="Basic and acidic residues" evidence="1">
    <location>
        <begin position="14"/>
        <end position="25"/>
    </location>
</feature>
<evidence type="ECO:0000313" key="2">
    <source>
        <dbReference type="EMBL" id="EDT38802.1"/>
    </source>
</evidence>
<sequence length="119" mass="13392">MTRRSRLRASNPAKDGKAEPPGDVDLKSWPAVDPLALPAERSALYLRRERAIRLYLEGATDSQIKSACGMGRGQAYRLLTERCLKPHPDGRIYGWRGLLPHARVKAYERTAPLALNAWR</sequence>
<comment type="caution">
    <text evidence="2">The sequence shown here is derived from an EMBL/GenBank/DDBJ whole genome shotgun (WGS) entry which is preliminary data.</text>
</comment>
<name>B1TCA6_9BURK</name>
<protein>
    <submittedName>
        <fullName evidence="2">Uncharacterized protein</fullName>
    </submittedName>
</protein>
<dbReference type="RefSeq" id="WP_006761199.1">
    <property type="nucleotide sequence ID" value="NZ_ABLK01000248.1"/>
</dbReference>
<dbReference type="AlphaFoldDB" id="B1TCA6"/>
<dbReference type="EMBL" id="ABLK01000248">
    <property type="protein sequence ID" value="EDT38802.1"/>
    <property type="molecule type" value="Genomic_DNA"/>
</dbReference>
<feature type="region of interest" description="Disordered" evidence="1">
    <location>
        <begin position="1"/>
        <end position="25"/>
    </location>
</feature>
<accession>B1TCA6</accession>
<proteinExistence type="predicted"/>
<dbReference type="PATRIC" id="fig|396597.7.peg.2193"/>
<organism evidence="2 3">
    <name type="scientific">Burkholderia ambifaria MEX-5</name>
    <dbReference type="NCBI Taxonomy" id="396597"/>
    <lineage>
        <taxon>Bacteria</taxon>
        <taxon>Pseudomonadati</taxon>
        <taxon>Pseudomonadota</taxon>
        <taxon>Betaproteobacteria</taxon>
        <taxon>Burkholderiales</taxon>
        <taxon>Burkholderiaceae</taxon>
        <taxon>Burkholderia</taxon>
        <taxon>Burkholderia cepacia complex</taxon>
    </lineage>
</organism>
<evidence type="ECO:0000313" key="3">
    <source>
        <dbReference type="Proteomes" id="UP000004814"/>
    </source>
</evidence>
<evidence type="ECO:0000256" key="1">
    <source>
        <dbReference type="SAM" id="MobiDB-lite"/>
    </source>
</evidence>